<dbReference type="SUPFAM" id="SSF48403">
    <property type="entry name" value="Ankyrin repeat"/>
    <property type="match status" value="1"/>
</dbReference>
<feature type="repeat" description="ANK" evidence="3">
    <location>
        <begin position="119"/>
        <end position="151"/>
    </location>
</feature>
<comment type="caution">
    <text evidence="5">The sequence shown here is derived from an EMBL/GenBank/DDBJ whole genome shotgun (WGS) entry which is preliminary data.</text>
</comment>
<keyword evidence="4" id="KW-1133">Transmembrane helix</keyword>
<dbReference type="Proteomes" id="UP000260665">
    <property type="component" value="Unassembled WGS sequence"/>
</dbReference>
<dbReference type="SMART" id="SM00248">
    <property type="entry name" value="ANK"/>
    <property type="match status" value="5"/>
</dbReference>
<evidence type="ECO:0000313" key="6">
    <source>
        <dbReference type="Proteomes" id="UP000260665"/>
    </source>
</evidence>
<dbReference type="OrthoDB" id="198309at2"/>
<evidence type="ECO:0000313" key="5">
    <source>
        <dbReference type="EMBL" id="RFO98623.1"/>
    </source>
</evidence>
<keyword evidence="4" id="KW-0472">Membrane</keyword>
<gene>
    <name evidence="5" type="ORF">DIC66_01695</name>
</gene>
<evidence type="ECO:0000256" key="1">
    <source>
        <dbReference type="ARBA" id="ARBA00022737"/>
    </source>
</evidence>
<dbReference type="InterPro" id="IPR036770">
    <property type="entry name" value="Ankyrin_rpt-contain_sf"/>
</dbReference>
<proteinExistence type="predicted"/>
<organism evidence="5 6">
    <name type="scientific">Rhodoferax lacus</name>
    <dbReference type="NCBI Taxonomy" id="2184758"/>
    <lineage>
        <taxon>Bacteria</taxon>
        <taxon>Pseudomonadati</taxon>
        <taxon>Pseudomonadota</taxon>
        <taxon>Betaproteobacteria</taxon>
        <taxon>Burkholderiales</taxon>
        <taxon>Comamonadaceae</taxon>
        <taxon>Rhodoferax</taxon>
    </lineage>
</organism>
<reference evidence="5 6" key="1">
    <citation type="submission" date="2018-05" db="EMBL/GenBank/DDBJ databases">
        <title>Rhodoferax soyangensis sp.nov., isolated from an oligotrophic freshwater lake.</title>
        <authorList>
            <person name="Park M."/>
        </authorList>
    </citation>
    <scope>NUCLEOTIDE SEQUENCE [LARGE SCALE GENOMIC DNA]</scope>
    <source>
        <strain evidence="5 6">IMCC26218</strain>
    </source>
</reference>
<dbReference type="RefSeq" id="WP_117173403.1">
    <property type="nucleotide sequence ID" value="NZ_QFZK01000001.1"/>
</dbReference>
<keyword evidence="4" id="KW-0812">Transmembrane</keyword>
<dbReference type="AlphaFoldDB" id="A0A3E1RHA4"/>
<name>A0A3E1RHA4_9BURK</name>
<keyword evidence="6" id="KW-1185">Reference proteome</keyword>
<keyword evidence="1" id="KW-0677">Repeat</keyword>
<dbReference type="InterPro" id="IPR002110">
    <property type="entry name" value="Ankyrin_rpt"/>
</dbReference>
<evidence type="ECO:0000256" key="2">
    <source>
        <dbReference type="ARBA" id="ARBA00023043"/>
    </source>
</evidence>
<protein>
    <submittedName>
        <fullName evidence="5">Uncharacterized protein</fullName>
    </submittedName>
</protein>
<dbReference type="PROSITE" id="PS50297">
    <property type="entry name" value="ANK_REP_REGION"/>
    <property type="match status" value="3"/>
</dbReference>
<accession>A0A3E1RHA4</accession>
<keyword evidence="2 3" id="KW-0040">ANK repeat</keyword>
<dbReference type="Pfam" id="PF12796">
    <property type="entry name" value="Ank_2"/>
    <property type="match status" value="1"/>
</dbReference>
<feature type="repeat" description="ANK" evidence="3">
    <location>
        <begin position="152"/>
        <end position="184"/>
    </location>
</feature>
<dbReference type="PRINTS" id="PR01415">
    <property type="entry name" value="ANKYRIN"/>
</dbReference>
<feature type="repeat" description="ANK" evidence="3">
    <location>
        <begin position="89"/>
        <end position="121"/>
    </location>
</feature>
<evidence type="ECO:0000256" key="3">
    <source>
        <dbReference type="PROSITE-ProRule" id="PRU00023"/>
    </source>
</evidence>
<dbReference type="EMBL" id="QFZK01000001">
    <property type="protein sequence ID" value="RFO98623.1"/>
    <property type="molecule type" value="Genomic_DNA"/>
</dbReference>
<dbReference type="PROSITE" id="PS50088">
    <property type="entry name" value="ANK_REPEAT"/>
    <property type="match status" value="3"/>
</dbReference>
<sequence>MFNFKQLLYPIVLIGYSVCFAGSYTDFFSALELDNANDVQELLQRGFDPNSVNPKGDLALVVALRQSSYKVARVLIANPATQVEARTDKGESPLMLAAIKGQFDLCQQLIARGADVNKTGWTPLHYAASGGMSAVIQLLLDHYAYIDAESPNGSTPLMMAAMYGSADAVKTLLSAGADPTVKNSRGLGALDFATKANRVESAALIAASLRAKAPNGVAGEW</sequence>
<dbReference type="PANTHER" id="PTHR24171">
    <property type="entry name" value="ANKYRIN REPEAT DOMAIN-CONTAINING PROTEIN 39-RELATED"/>
    <property type="match status" value="1"/>
</dbReference>
<dbReference type="PANTHER" id="PTHR24171:SF8">
    <property type="entry name" value="BRCA1-ASSOCIATED RING DOMAIN PROTEIN 1"/>
    <property type="match status" value="1"/>
</dbReference>
<dbReference type="Gene3D" id="1.25.40.20">
    <property type="entry name" value="Ankyrin repeat-containing domain"/>
    <property type="match status" value="3"/>
</dbReference>
<feature type="transmembrane region" description="Helical" evidence="4">
    <location>
        <begin position="7"/>
        <end position="25"/>
    </location>
</feature>
<evidence type="ECO:0000256" key="4">
    <source>
        <dbReference type="SAM" id="Phobius"/>
    </source>
</evidence>